<keyword evidence="2" id="KW-0503">Monooxygenase</keyword>
<dbReference type="STRING" id="425504.SAMN05216206_3111"/>
<proteinExistence type="predicted"/>
<keyword evidence="3" id="KW-1185">Reference proteome</keyword>
<dbReference type="RefSeq" id="WP_090243510.1">
    <property type="nucleotide sequence ID" value="NZ_CAXBNE010000225.1"/>
</dbReference>
<dbReference type="InterPro" id="IPR050744">
    <property type="entry name" value="AI-2_Isomerase_LsrG"/>
</dbReference>
<organism evidence="2 3">
    <name type="scientific">Pseudomonas guineae</name>
    <dbReference type="NCBI Taxonomy" id="425504"/>
    <lineage>
        <taxon>Bacteria</taxon>
        <taxon>Pseudomonadati</taxon>
        <taxon>Pseudomonadota</taxon>
        <taxon>Gammaproteobacteria</taxon>
        <taxon>Pseudomonadales</taxon>
        <taxon>Pseudomonadaceae</taxon>
        <taxon>Pseudomonas</taxon>
    </lineage>
</organism>
<keyword evidence="2" id="KW-0560">Oxidoreductase</keyword>
<dbReference type="EMBL" id="FOQL01000004">
    <property type="protein sequence ID" value="SFI89954.1"/>
    <property type="molecule type" value="Genomic_DNA"/>
</dbReference>
<accession>A0A1I3LYW1</accession>
<evidence type="ECO:0000313" key="3">
    <source>
        <dbReference type="Proteomes" id="UP000243606"/>
    </source>
</evidence>
<gene>
    <name evidence="2" type="ORF">SAMN05216206_3111</name>
</gene>
<dbReference type="Proteomes" id="UP000243606">
    <property type="component" value="Unassembled WGS sequence"/>
</dbReference>
<dbReference type="SUPFAM" id="SSF54909">
    <property type="entry name" value="Dimeric alpha+beta barrel"/>
    <property type="match status" value="1"/>
</dbReference>
<protein>
    <submittedName>
        <fullName evidence="2">Quinol monooxygenase YgiN</fullName>
    </submittedName>
</protein>
<sequence>MSSPITLIATLTALPGYAEAVESSLRQLVPLSQAEAGCLQYNLHSHQEQANRFIMVEQWQDAEALSAHQQTAHFKHFVETCGSLLESVDHQLMHRII</sequence>
<dbReference type="Gene3D" id="3.30.70.100">
    <property type="match status" value="1"/>
</dbReference>
<dbReference type="PANTHER" id="PTHR33336:SF3">
    <property type="entry name" value="ABM DOMAIN-CONTAINING PROTEIN"/>
    <property type="match status" value="1"/>
</dbReference>
<dbReference type="AlphaFoldDB" id="A0A1I3LYW1"/>
<dbReference type="PROSITE" id="PS51725">
    <property type="entry name" value="ABM"/>
    <property type="match status" value="1"/>
</dbReference>
<dbReference type="GO" id="GO:0005829">
    <property type="term" value="C:cytosol"/>
    <property type="evidence" value="ECO:0007669"/>
    <property type="project" value="TreeGrafter"/>
</dbReference>
<reference evidence="3" key="1">
    <citation type="submission" date="2016-10" db="EMBL/GenBank/DDBJ databases">
        <authorList>
            <person name="Varghese N."/>
            <person name="Submissions S."/>
        </authorList>
    </citation>
    <scope>NUCLEOTIDE SEQUENCE [LARGE SCALE GENOMIC DNA]</scope>
    <source>
        <strain evidence="3">LMG 24016</strain>
    </source>
</reference>
<dbReference type="PANTHER" id="PTHR33336">
    <property type="entry name" value="QUINOL MONOOXYGENASE YGIN-RELATED"/>
    <property type="match status" value="1"/>
</dbReference>
<name>A0A1I3LYW1_9PSED</name>
<evidence type="ECO:0000313" key="2">
    <source>
        <dbReference type="EMBL" id="SFI89954.1"/>
    </source>
</evidence>
<evidence type="ECO:0000259" key="1">
    <source>
        <dbReference type="PROSITE" id="PS51725"/>
    </source>
</evidence>
<dbReference type="InterPro" id="IPR007138">
    <property type="entry name" value="ABM_dom"/>
</dbReference>
<feature type="domain" description="ABM" evidence="1">
    <location>
        <begin position="5"/>
        <end position="93"/>
    </location>
</feature>
<dbReference type="GO" id="GO:0004497">
    <property type="term" value="F:monooxygenase activity"/>
    <property type="evidence" value="ECO:0007669"/>
    <property type="project" value="UniProtKB-KW"/>
</dbReference>
<dbReference type="Pfam" id="PF03992">
    <property type="entry name" value="ABM"/>
    <property type="match status" value="1"/>
</dbReference>
<dbReference type="OrthoDB" id="9812192at2"/>
<dbReference type="InterPro" id="IPR011008">
    <property type="entry name" value="Dimeric_a/b-barrel"/>
</dbReference>